<keyword evidence="6" id="KW-1185">Reference proteome</keyword>
<accession>A0ABT6L9N0</accession>
<proteinExistence type="predicted"/>
<dbReference type="PRINTS" id="PR00032">
    <property type="entry name" value="HTHARAC"/>
</dbReference>
<dbReference type="Proteomes" id="UP001160499">
    <property type="component" value="Unassembled WGS sequence"/>
</dbReference>
<evidence type="ECO:0000313" key="5">
    <source>
        <dbReference type="EMBL" id="MDH6213022.1"/>
    </source>
</evidence>
<dbReference type="EMBL" id="JARXVH010000001">
    <property type="protein sequence ID" value="MDH6213022.1"/>
    <property type="molecule type" value="Genomic_DNA"/>
</dbReference>
<feature type="domain" description="HTH araC/xylS-type" evidence="4">
    <location>
        <begin position="255"/>
        <end position="353"/>
    </location>
</feature>
<keyword evidence="1" id="KW-0805">Transcription regulation</keyword>
<comment type="caution">
    <text evidence="5">The sequence shown here is derived from an EMBL/GenBank/DDBJ whole genome shotgun (WGS) entry which is preliminary data.</text>
</comment>
<organism evidence="5 6">
    <name type="scientific">Streptomyces pseudovenezuelae</name>
    <dbReference type="NCBI Taxonomy" id="67350"/>
    <lineage>
        <taxon>Bacteria</taxon>
        <taxon>Bacillati</taxon>
        <taxon>Actinomycetota</taxon>
        <taxon>Actinomycetes</taxon>
        <taxon>Kitasatosporales</taxon>
        <taxon>Streptomycetaceae</taxon>
        <taxon>Streptomyces</taxon>
        <taxon>Streptomyces aurantiacus group</taxon>
    </lineage>
</organism>
<name>A0ABT6L9N0_9ACTN</name>
<dbReference type="InterPro" id="IPR020449">
    <property type="entry name" value="Tscrpt_reg_AraC-type_HTH"/>
</dbReference>
<evidence type="ECO:0000259" key="4">
    <source>
        <dbReference type="PROSITE" id="PS01124"/>
    </source>
</evidence>
<dbReference type="Pfam" id="PF12625">
    <property type="entry name" value="Arabinose_bd"/>
    <property type="match status" value="1"/>
</dbReference>
<dbReference type="InterPro" id="IPR009057">
    <property type="entry name" value="Homeodomain-like_sf"/>
</dbReference>
<evidence type="ECO:0000256" key="1">
    <source>
        <dbReference type="ARBA" id="ARBA00023015"/>
    </source>
</evidence>
<dbReference type="Pfam" id="PF12833">
    <property type="entry name" value="HTH_18"/>
    <property type="match status" value="1"/>
</dbReference>
<protein>
    <submittedName>
        <fullName evidence="5">AraC-like DNA-binding protein</fullName>
    </submittedName>
</protein>
<dbReference type="PANTHER" id="PTHR47894:SF1">
    <property type="entry name" value="HTH-TYPE TRANSCRIPTIONAL REGULATOR VQSM"/>
    <property type="match status" value="1"/>
</dbReference>
<evidence type="ECO:0000256" key="2">
    <source>
        <dbReference type="ARBA" id="ARBA00023125"/>
    </source>
</evidence>
<dbReference type="SUPFAM" id="SSF46689">
    <property type="entry name" value="Homeodomain-like"/>
    <property type="match status" value="1"/>
</dbReference>
<dbReference type="InterPro" id="IPR032687">
    <property type="entry name" value="AraC-type_N"/>
</dbReference>
<sequence length="354" mass="38884">MAAPPEDDTPPSYDSPVRSVAVHHVRASLRGAERHGVDVTVLLERAGIPAQLLEVPLARVSPRQFARLTQAVWQALDDELQGLGPGPLKVGTFAMMCHAVVHCSPDLRTALNRASAFYGLFPGGPRFQLEEEPGELGQETGEARVVFDLTGFDDPDHYLAESATVVAHRFAGWLIRRRIDLTRVEFSHPAPPHSLEYDLLYGAPCTFLAPRTALVLDRAILDRPVLQDEAGLRAFLRRAPGDVLARRDYGDTTAAQVRRLLGQSLPDRMPDPQEVAARLAVSTQTLRRRLAAEGTSFQRIRDQLRRDVAIAALATGAVSIEEISRQVGFSEPSAFHRAFKRWTGSAPRAYQPGG</sequence>
<dbReference type="InterPro" id="IPR018060">
    <property type="entry name" value="HTH_AraC"/>
</dbReference>
<gene>
    <name evidence="5" type="ORF">M2283_000301</name>
</gene>
<evidence type="ECO:0000256" key="3">
    <source>
        <dbReference type="ARBA" id="ARBA00023163"/>
    </source>
</evidence>
<dbReference type="PANTHER" id="PTHR47894">
    <property type="entry name" value="HTH-TYPE TRANSCRIPTIONAL REGULATOR GADX"/>
    <property type="match status" value="1"/>
</dbReference>
<evidence type="ECO:0000313" key="6">
    <source>
        <dbReference type="Proteomes" id="UP001160499"/>
    </source>
</evidence>
<keyword evidence="3" id="KW-0804">Transcription</keyword>
<dbReference type="RefSeq" id="WP_280874066.1">
    <property type="nucleotide sequence ID" value="NZ_JARXVH010000001.1"/>
</dbReference>
<dbReference type="PROSITE" id="PS01124">
    <property type="entry name" value="HTH_ARAC_FAMILY_2"/>
    <property type="match status" value="1"/>
</dbReference>
<dbReference type="SMART" id="SM00342">
    <property type="entry name" value="HTH_ARAC"/>
    <property type="match status" value="1"/>
</dbReference>
<dbReference type="Gene3D" id="1.10.10.60">
    <property type="entry name" value="Homeodomain-like"/>
    <property type="match status" value="1"/>
</dbReference>
<keyword evidence="2" id="KW-0238">DNA-binding</keyword>
<reference evidence="5 6" key="1">
    <citation type="submission" date="2023-04" db="EMBL/GenBank/DDBJ databases">
        <title>Forest soil microbial communities from Buena Vista Peninsula, Colon Province, Panama.</title>
        <authorList>
            <person name="Bouskill N."/>
        </authorList>
    </citation>
    <scope>NUCLEOTIDE SEQUENCE [LARGE SCALE GENOMIC DNA]</scope>
    <source>
        <strain evidence="5 6">GGS1</strain>
    </source>
</reference>